<dbReference type="EMBL" id="JAQHRD010000003">
    <property type="protein sequence ID" value="KAJ6443353.1"/>
    <property type="molecule type" value="Genomic_DNA"/>
</dbReference>
<protein>
    <submittedName>
        <fullName evidence="1">Uncharacterized protein</fullName>
    </submittedName>
</protein>
<gene>
    <name evidence="1" type="ORF">O9K51_04532</name>
</gene>
<keyword evidence="2" id="KW-1185">Reference proteome</keyword>
<name>A0AB34FV58_9HYPO</name>
<comment type="caution">
    <text evidence="1">The sequence shown here is derived from an EMBL/GenBank/DDBJ whole genome shotgun (WGS) entry which is preliminary data.</text>
</comment>
<accession>A0AB34FV58</accession>
<dbReference type="Proteomes" id="UP001163105">
    <property type="component" value="Unassembled WGS sequence"/>
</dbReference>
<dbReference type="AlphaFoldDB" id="A0AB34FV58"/>
<evidence type="ECO:0000313" key="2">
    <source>
        <dbReference type="Proteomes" id="UP001163105"/>
    </source>
</evidence>
<evidence type="ECO:0000313" key="1">
    <source>
        <dbReference type="EMBL" id="KAJ6443353.1"/>
    </source>
</evidence>
<proteinExistence type="predicted"/>
<sequence>MAAPTKAEPLDFFFGHQYRSVSRPRVYLDAIESLRISLLAKLIAHHDAYFVKVEDTVTQTKEGQLYRAAYVDSIHVTGFSETKHRPTLAKRTQYDAIWMRVEYTEYAESLDGEGTLGGEGGTRGTPIAEQIQQLEAAVAEHAAAGVHVIDTLPTDQHAGHPYLYFAIWPDTETLTLSERERFRDQIRGEFKLCQENRCLDRK</sequence>
<organism evidence="1 2">
    <name type="scientific">Purpureocillium lavendulum</name>
    <dbReference type="NCBI Taxonomy" id="1247861"/>
    <lineage>
        <taxon>Eukaryota</taxon>
        <taxon>Fungi</taxon>
        <taxon>Dikarya</taxon>
        <taxon>Ascomycota</taxon>
        <taxon>Pezizomycotina</taxon>
        <taxon>Sordariomycetes</taxon>
        <taxon>Hypocreomycetidae</taxon>
        <taxon>Hypocreales</taxon>
        <taxon>Ophiocordycipitaceae</taxon>
        <taxon>Purpureocillium</taxon>
    </lineage>
</organism>
<reference evidence="1" key="1">
    <citation type="submission" date="2023-01" db="EMBL/GenBank/DDBJ databases">
        <title>The growth and conidiation of Purpureocillium lavendulum are regulated by nitrogen source and histone H3K14 acetylation.</title>
        <authorList>
            <person name="Tang P."/>
            <person name="Han J."/>
            <person name="Zhang C."/>
            <person name="Tang P."/>
            <person name="Qi F."/>
            <person name="Zhang K."/>
            <person name="Liang L."/>
        </authorList>
    </citation>
    <scope>NUCLEOTIDE SEQUENCE</scope>
    <source>
        <strain evidence="1">YMF1.00683</strain>
    </source>
</reference>